<sequence>MKAIINGKIILDDQILTGQVLLYNETIEKIIPDTFFSANSADLVIDAEGKYVSAGFINLHIHGCHGFDAMDDTPEALDTIREGMAQSGVTAFLPTTMTYDFPTIYRSFDQIRAAMGKKMGAKILGCHVEGPFISEVYKGAQSSKYIITPDFSYLEPYKDIIKIVTIAPEKLVDDTFMKECKKNHIVVSMGHSSATYEEAMAAIAAGVGQVTHLFNGLQPLHHRRPSVVGAALDTAVTCEIIADNVHVHPAMQRLVYKIKGKDQLILITDSMRACMLPDGESELGGQVVIVKDQIATLRDGTIAGSVLTMNEAIRRFWLNTGVPLQDVIRLATINPAKELMIYDKMGSIAVGKEANLTFFDDNIFISQTIVEGHVVYQKD</sequence>
<dbReference type="CDD" id="cd00854">
    <property type="entry name" value="NagA"/>
    <property type="match status" value="1"/>
</dbReference>
<dbReference type="EC" id="3.5.1.25" evidence="2"/>
<dbReference type="AlphaFoldDB" id="A0A1H7D7V8"/>
<feature type="binding site" evidence="11">
    <location>
        <position position="223"/>
    </location>
    <ligand>
        <name>substrate</name>
    </ligand>
</feature>
<dbReference type="SUPFAM" id="SSF51338">
    <property type="entry name" value="Composite domain of metallo-dependent hydrolases"/>
    <property type="match status" value="1"/>
</dbReference>
<feature type="binding site" evidence="12">
    <location>
        <position position="191"/>
    </location>
    <ligand>
        <name>Zn(2+)</name>
        <dbReference type="ChEBI" id="CHEBI:29105"/>
    </ligand>
</feature>
<dbReference type="PANTHER" id="PTHR11113:SF14">
    <property type="entry name" value="N-ACETYLGLUCOSAMINE-6-PHOSPHATE DEACETYLASE"/>
    <property type="match status" value="1"/>
</dbReference>
<evidence type="ECO:0000256" key="9">
    <source>
        <dbReference type="PIRNR" id="PIRNR038994"/>
    </source>
</evidence>
<evidence type="ECO:0000256" key="10">
    <source>
        <dbReference type="PIRSR" id="PIRSR038994-1"/>
    </source>
</evidence>
<dbReference type="GO" id="GO:0006046">
    <property type="term" value="P:N-acetylglucosamine catabolic process"/>
    <property type="evidence" value="ECO:0007669"/>
    <property type="project" value="TreeGrafter"/>
</dbReference>
<keyword evidence="6 9" id="KW-0119">Carbohydrate metabolism</keyword>
<feature type="binding site" evidence="11">
    <location>
        <begin position="302"/>
        <end position="304"/>
    </location>
    <ligand>
        <name>substrate</name>
    </ligand>
</feature>
<feature type="domain" description="Amidohydrolase-related" evidence="13">
    <location>
        <begin position="51"/>
        <end position="374"/>
    </location>
</feature>
<evidence type="ECO:0000256" key="1">
    <source>
        <dbReference type="ARBA" id="ARBA00010716"/>
    </source>
</evidence>
<dbReference type="Proteomes" id="UP000199662">
    <property type="component" value="Unassembled WGS sequence"/>
</dbReference>
<dbReference type="RefSeq" id="WP_091835912.1">
    <property type="nucleotide sequence ID" value="NZ_FNZK01000032.1"/>
</dbReference>
<evidence type="ECO:0000256" key="6">
    <source>
        <dbReference type="ARBA" id="ARBA00023277"/>
    </source>
</evidence>
<dbReference type="InterPro" id="IPR003764">
    <property type="entry name" value="GlcNAc_6-P_deAcase"/>
</dbReference>
<organism evidence="14 15">
    <name type="scientific">Propionispira arboris</name>
    <dbReference type="NCBI Taxonomy" id="84035"/>
    <lineage>
        <taxon>Bacteria</taxon>
        <taxon>Bacillati</taxon>
        <taxon>Bacillota</taxon>
        <taxon>Negativicutes</taxon>
        <taxon>Selenomonadales</taxon>
        <taxon>Selenomonadaceae</taxon>
        <taxon>Propionispira</taxon>
    </lineage>
</organism>
<dbReference type="PIRSF" id="PIRSF038994">
    <property type="entry name" value="NagA"/>
    <property type="match status" value="1"/>
</dbReference>
<feature type="binding site" evidence="11">
    <location>
        <begin position="215"/>
        <end position="216"/>
    </location>
    <ligand>
        <name>substrate</name>
    </ligand>
</feature>
<comment type="catalytic activity">
    <reaction evidence="7">
        <text>N-acetyl-D-glucosamine 6-phosphate + H2O = D-glucosamine 6-phosphate + acetate</text>
        <dbReference type="Rhea" id="RHEA:22936"/>
        <dbReference type="ChEBI" id="CHEBI:15377"/>
        <dbReference type="ChEBI" id="CHEBI:30089"/>
        <dbReference type="ChEBI" id="CHEBI:57513"/>
        <dbReference type="ChEBI" id="CHEBI:58725"/>
        <dbReference type="EC" id="3.5.1.25"/>
    </reaction>
</comment>
<proteinExistence type="inferred from homology"/>
<comment type="similarity">
    <text evidence="1 9">Belongs to the metallo-dependent hydrolases superfamily. NagA family.</text>
</comment>
<dbReference type="FunFam" id="3.20.20.140:FF:000004">
    <property type="entry name" value="N-acetylglucosamine-6-phosphate deacetylase"/>
    <property type="match status" value="1"/>
</dbReference>
<reference evidence="14 15" key="1">
    <citation type="submission" date="2016-10" db="EMBL/GenBank/DDBJ databases">
        <authorList>
            <person name="de Groot N.N."/>
        </authorList>
    </citation>
    <scope>NUCLEOTIDE SEQUENCE [LARGE SCALE GENOMIC DNA]</scope>
    <source>
        <strain evidence="14 15">DSM 2179</strain>
    </source>
</reference>
<comment type="cofactor">
    <cofactor evidence="12">
        <name>a divalent metal cation</name>
        <dbReference type="ChEBI" id="CHEBI:60240"/>
    </cofactor>
    <text evidence="12">Binds 1 divalent metal cation per subunit.</text>
</comment>
<dbReference type="GO" id="GO:0008448">
    <property type="term" value="F:N-acetylglucosamine-6-phosphate deacetylase activity"/>
    <property type="evidence" value="ECO:0007669"/>
    <property type="project" value="UniProtKB-EC"/>
</dbReference>
<dbReference type="Gene3D" id="3.20.20.140">
    <property type="entry name" value="Metal-dependent hydrolases"/>
    <property type="match status" value="1"/>
</dbReference>
<evidence type="ECO:0000256" key="3">
    <source>
        <dbReference type="ARBA" id="ARBA00018029"/>
    </source>
</evidence>
<dbReference type="EMBL" id="FNZK01000032">
    <property type="protein sequence ID" value="SEJ96967.1"/>
    <property type="molecule type" value="Genomic_DNA"/>
</dbReference>
<dbReference type="InterPro" id="IPR032466">
    <property type="entry name" value="Metal_Hydrolase"/>
</dbReference>
<dbReference type="InterPro" id="IPR011059">
    <property type="entry name" value="Metal-dep_hydrolase_composite"/>
</dbReference>
<evidence type="ECO:0000256" key="4">
    <source>
        <dbReference type="ARBA" id="ARBA00022723"/>
    </source>
</evidence>
<accession>A0A1H7D7V8</accession>
<keyword evidence="4 12" id="KW-0479">Metal-binding</keyword>
<feature type="binding site" evidence="12">
    <location>
        <position position="212"/>
    </location>
    <ligand>
        <name>Zn(2+)</name>
        <dbReference type="ChEBI" id="CHEBI:29105"/>
    </ligand>
</feature>
<evidence type="ECO:0000256" key="2">
    <source>
        <dbReference type="ARBA" id="ARBA00011899"/>
    </source>
</evidence>
<evidence type="ECO:0000259" key="13">
    <source>
        <dbReference type="Pfam" id="PF01979"/>
    </source>
</evidence>
<keyword evidence="15" id="KW-1185">Reference proteome</keyword>
<dbReference type="Pfam" id="PF01979">
    <property type="entry name" value="Amidohydro_1"/>
    <property type="match status" value="1"/>
</dbReference>
<name>A0A1H7D7V8_9FIRM</name>
<protein>
    <recommendedName>
        <fullName evidence="3">N-acetylglucosamine-6-phosphate deacetylase</fullName>
        <ecNumber evidence="2">3.5.1.25</ecNumber>
    </recommendedName>
</protein>
<evidence type="ECO:0000256" key="7">
    <source>
        <dbReference type="ARBA" id="ARBA00047647"/>
    </source>
</evidence>
<evidence type="ECO:0000313" key="14">
    <source>
        <dbReference type="EMBL" id="SEJ96967.1"/>
    </source>
</evidence>
<evidence type="ECO:0000256" key="11">
    <source>
        <dbReference type="PIRSR" id="PIRSR038994-2"/>
    </source>
</evidence>
<evidence type="ECO:0000256" key="8">
    <source>
        <dbReference type="ARBA" id="ARBA00060590"/>
    </source>
</evidence>
<dbReference type="NCBIfam" id="TIGR00221">
    <property type="entry name" value="nagA"/>
    <property type="match status" value="1"/>
</dbReference>
<dbReference type="SUPFAM" id="SSF51556">
    <property type="entry name" value="Metallo-dependent hydrolases"/>
    <property type="match status" value="1"/>
</dbReference>
<dbReference type="STRING" id="84035.SAMN05660742_13210"/>
<dbReference type="InterPro" id="IPR006680">
    <property type="entry name" value="Amidohydro-rel"/>
</dbReference>
<evidence type="ECO:0000256" key="5">
    <source>
        <dbReference type="ARBA" id="ARBA00022801"/>
    </source>
</evidence>
<dbReference type="PANTHER" id="PTHR11113">
    <property type="entry name" value="N-ACETYLGLUCOSAMINE-6-PHOSPHATE DEACETYLASE"/>
    <property type="match status" value="1"/>
</dbReference>
<dbReference type="GO" id="GO:0046872">
    <property type="term" value="F:metal ion binding"/>
    <property type="evidence" value="ECO:0007669"/>
    <property type="project" value="UniProtKB-KW"/>
</dbReference>
<gene>
    <name evidence="14" type="ORF">SAMN05660742_13210</name>
</gene>
<evidence type="ECO:0000313" key="15">
    <source>
        <dbReference type="Proteomes" id="UP000199662"/>
    </source>
</evidence>
<evidence type="ECO:0000256" key="12">
    <source>
        <dbReference type="PIRSR" id="PIRSR038994-3"/>
    </source>
</evidence>
<feature type="active site" description="Proton donor/acceptor" evidence="10">
    <location>
        <position position="269"/>
    </location>
</feature>
<feature type="binding site" evidence="11">
    <location>
        <position position="140"/>
    </location>
    <ligand>
        <name>substrate</name>
    </ligand>
</feature>
<feature type="binding site" evidence="12">
    <location>
        <position position="129"/>
    </location>
    <ligand>
        <name>Zn(2+)</name>
        <dbReference type="ChEBI" id="CHEBI:29105"/>
    </ligand>
</feature>
<dbReference type="Gene3D" id="2.30.40.10">
    <property type="entry name" value="Urease, subunit C, domain 1"/>
    <property type="match status" value="1"/>
</dbReference>
<keyword evidence="5 9" id="KW-0378">Hydrolase</keyword>
<feature type="binding site" evidence="11">
    <location>
        <position position="246"/>
    </location>
    <ligand>
        <name>substrate</name>
    </ligand>
</feature>
<comment type="pathway">
    <text evidence="8">Amino-sugar metabolism; N-acetylneuraminate degradation; D-fructose 6-phosphate from N-acetylneuraminate: step 4/5.</text>
</comment>